<name>A0ACC2CBV4_DIPCM</name>
<accession>A0ACC2CBV4</accession>
<dbReference type="Proteomes" id="UP001162992">
    <property type="component" value="Chromosome 11"/>
</dbReference>
<gene>
    <name evidence="1" type="ORF">O6H91_11G097900</name>
</gene>
<keyword evidence="2" id="KW-1185">Reference proteome</keyword>
<comment type="caution">
    <text evidence="1">The sequence shown here is derived from an EMBL/GenBank/DDBJ whole genome shotgun (WGS) entry which is preliminary data.</text>
</comment>
<evidence type="ECO:0000313" key="1">
    <source>
        <dbReference type="EMBL" id="KAJ7539517.1"/>
    </source>
</evidence>
<evidence type="ECO:0000313" key="2">
    <source>
        <dbReference type="Proteomes" id="UP001162992"/>
    </source>
</evidence>
<proteinExistence type="predicted"/>
<reference evidence="2" key="1">
    <citation type="journal article" date="2024" name="Proc. Natl. Acad. Sci. U.S.A.">
        <title>Extraordinary preservation of gene collinearity over three hundred million years revealed in homosporous lycophytes.</title>
        <authorList>
            <person name="Li C."/>
            <person name="Wickell D."/>
            <person name="Kuo L.Y."/>
            <person name="Chen X."/>
            <person name="Nie B."/>
            <person name="Liao X."/>
            <person name="Peng D."/>
            <person name="Ji J."/>
            <person name="Jenkins J."/>
            <person name="Williams M."/>
            <person name="Shu S."/>
            <person name="Plott C."/>
            <person name="Barry K."/>
            <person name="Rajasekar S."/>
            <person name="Grimwood J."/>
            <person name="Han X."/>
            <person name="Sun S."/>
            <person name="Hou Z."/>
            <person name="He W."/>
            <person name="Dai G."/>
            <person name="Sun C."/>
            <person name="Schmutz J."/>
            <person name="Leebens-Mack J.H."/>
            <person name="Li F.W."/>
            <person name="Wang L."/>
        </authorList>
    </citation>
    <scope>NUCLEOTIDE SEQUENCE [LARGE SCALE GENOMIC DNA]</scope>
    <source>
        <strain evidence="2">cv. PW_Plant_1</strain>
    </source>
</reference>
<protein>
    <submittedName>
        <fullName evidence="1">Uncharacterized protein</fullName>
    </submittedName>
</protein>
<dbReference type="EMBL" id="CM055102">
    <property type="protein sequence ID" value="KAJ7539517.1"/>
    <property type="molecule type" value="Genomic_DNA"/>
</dbReference>
<sequence length="129" mass="14791">MADDGSSLPNRHKIFFRRQCQLHFQLAFPNLQKEMKNTASEDKQPELVLCARRLVYRWLTSLLKEKTITNYPIEVTDWLVIDGPRACFHLSGTTWISLLGSVSGVLGGWITQQAKFPLLREICMRGGKQ</sequence>
<organism evidence="1 2">
    <name type="scientific">Diphasiastrum complanatum</name>
    <name type="common">Issler's clubmoss</name>
    <name type="synonym">Lycopodium complanatum</name>
    <dbReference type="NCBI Taxonomy" id="34168"/>
    <lineage>
        <taxon>Eukaryota</taxon>
        <taxon>Viridiplantae</taxon>
        <taxon>Streptophyta</taxon>
        <taxon>Embryophyta</taxon>
        <taxon>Tracheophyta</taxon>
        <taxon>Lycopodiopsida</taxon>
        <taxon>Lycopodiales</taxon>
        <taxon>Lycopodiaceae</taxon>
        <taxon>Lycopodioideae</taxon>
        <taxon>Diphasiastrum</taxon>
    </lineage>
</organism>